<dbReference type="InterPro" id="IPR002933">
    <property type="entry name" value="Peptidase_M20"/>
</dbReference>
<dbReference type="InterPro" id="IPR010158">
    <property type="entry name" value="Amidase_Cbmase"/>
</dbReference>
<comment type="caution">
    <text evidence="10">The sequence shown here is derived from an EMBL/GenBank/DDBJ whole genome shotgun (WGS) entry which is preliminary data.</text>
</comment>
<dbReference type="AlphaFoldDB" id="A0A0A0D1C1"/>
<organism evidence="10 11">
    <name type="scientific">Inquilinus limosus MP06</name>
    <dbReference type="NCBI Taxonomy" id="1398085"/>
    <lineage>
        <taxon>Bacteria</taxon>
        <taxon>Pseudomonadati</taxon>
        <taxon>Pseudomonadota</taxon>
        <taxon>Alphaproteobacteria</taxon>
        <taxon>Rhodospirillales</taxon>
        <taxon>Rhodospirillaceae</taxon>
        <taxon>Inquilinus</taxon>
    </lineage>
</organism>
<dbReference type="PANTHER" id="PTHR32494">
    <property type="entry name" value="ALLANTOATE DEIMINASE-RELATED"/>
    <property type="match status" value="1"/>
</dbReference>
<evidence type="ECO:0000313" key="10">
    <source>
        <dbReference type="EMBL" id="KGM31693.1"/>
    </source>
</evidence>
<dbReference type="RefSeq" id="WP_034845163.1">
    <property type="nucleotide sequence ID" value="NZ_JANX01000455.1"/>
</dbReference>
<dbReference type="NCBIfam" id="NF006775">
    <property type="entry name" value="PRK09290.2-5"/>
    <property type="match status" value="1"/>
</dbReference>
<comment type="subunit">
    <text evidence="3">Homodimer.</text>
</comment>
<feature type="binding site" evidence="7">
    <location>
        <position position="100"/>
    </location>
    <ligand>
        <name>Zn(2+)</name>
        <dbReference type="ChEBI" id="CHEBI:29105"/>
        <label>2</label>
    </ligand>
</feature>
<dbReference type="Proteomes" id="UP000029995">
    <property type="component" value="Unassembled WGS sequence"/>
</dbReference>
<evidence type="ECO:0000256" key="7">
    <source>
        <dbReference type="PIRSR" id="PIRSR001235-1"/>
    </source>
</evidence>
<feature type="domain" description="Peptidase M20 dimerisation" evidence="9">
    <location>
        <begin position="218"/>
        <end position="317"/>
    </location>
</feature>
<protein>
    <submittedName>
        <fullName evidence="10">Allantoate amidohydrolase</fullName>
    </submittedName>
</protein>
<reference evidence="10 11" key="1">
    <citation type="submission" date="2014-01" db="EMBL/GenBank/DDBJ databases">
        <title>Genome sequence determination for a cystic fibrosis isolate, Inquilinus limosus.</title>
        <authorList>
            <person name="Pino M."/>
            <person name="Di Conza J."/>
            <person name="Gutkind G."/>
        </authorList>
    </citation>
    <scope>NUCLEOTIDE SEQUENCE [LARGE SCALE GENOMIC DNA]</scope>
    <source>
        <strain evidence="10 11">MP06</strain>
    </source>
</reference>
<evidence type="ECO:0000256" key="5">
    <source>
        <dbReference type="ARBA" id="ARBA00022801"/>
    </source>
</evidence>
<dbReference type="Pfam" id="PF01546">
    <property type="entry name" value="Peptidase_M20"/>
    <property type="match status" value="1"/>
</dbReference>
<evidence type="ECO:0000259" key="9">
    <source>
        <dbReference type="Pfam" id="PF07687"/>
    </source>
</evidence>
<dbReference type="CDD" id="cd03884">
    <property type="entry name" value="M20_bAS"/>
    <property type="match status" value="1"/>
</dbReference>
<feature type="binding site" evidence="7">
    <location>
        <position position="199"/>
    </location>
    <ligand>
        <name>Zn(2+)</name>
        <dbReference type="ChEBI" id="CHEBI:29105"/>
        <label>1</label>
    </ligand>
</feature>
<comment type="cofactor">
    <cofactor evidence="1">
        <name>Mn(2+)</name>
        <dbReference type="ChEBI" id="CHEBI:29035"/>
    </cofactor>
</comment>
<dbReference type="SUPFAM" id="SSF53187">
    <property type="entry name" value="Zn-dependent exopeptidases"/>
    <property type="match status" value="1"/>
</dbReference>
<dbReference type="InterPro" id="IPR036264">
    <property type="entry name" value="Bact_exopeptidase_dim_dom"/>
</dbReference>
<dbReference type="GO" id="GO:0016813">
    <property type="term" value="F:hydrolase activity, acting on carbon-nitrogen (but not peptide) bonds, in linear amidines"/>
    <property type="evidence" value="ECO:0007669"/>
    <property type="project" value="InterPro"/>
</dbReference>
<feature type="binding site" evidence="7">
    <location>
        <position position="100"/>
    </location>
    <ligand>
        <name>Zn(2+)</name>
        <dbReference type="ChEBI" id="CHEBI:29105"/>
        <label>1</label>
    </ligand>
</feature>
<feature type="binding site" evidence="7">
    <location>
        <position position="390"/>
    </location>
    <ligand>
        <name>Zn(2+)</name>
        <dbReference type="ChEBI" id="CHEBI:29105"/>
        <label>2</label>
    </ligand>
</feature>
<dbReference type="SUPFAM" id="SSF55031">
    <property type="entry name" value="Bacterial exopeptidase dimerisation domain"/>
    <property type="match status" value="1"/>
</dbReference>
<gene>
    <name evidence="10" type="ORF">P409_25720</name>
</gene>
<dbReference type="NCBIfam" id="TIGR01879">
    <property type="entry name" value="hydantase"/>
    <property type="match status" value="1"/>
</dbReference>
<comment type="similarity">
    <text evidence="2">Belongs to the peptidase M20 family.</text>
</comment>
<dbReference type="OrthoDB" id="9808195at2"/>
<accession>A0A0A0D1C1</accession>
<feature type="binding site" evidence="8">
    <location>
        <position position="296"/>
    </location>
    <ligand>
        <name>allantoate</name>
        <dbReference type="ChEBI" id="CHEBI:17536"/>
    </ligand>
</feature>
<dbReference type="GO" id="GO:0046872">
    <property type="term" value="F:metal ion binding"/>
    <property type="evidence" value="ECO:0007669"/>
    <property type="project" value="UniProtKB-KW"/>
</dbReference>
<dbReference type="EMBL" id="JANX01000455">
    <property type="protein sequence ID" value="KGM31693.1"/>
    <property type="molecule type" value="Genomic_DNA"/>
</dbReference>
<feature type="binding site" evidence="8">
    <location>
        <position position="283"/>
    </location>
    <ligand>
        <name>allantoate</name>
        <dbReference type="ChEBI" id="CHEBI:17536"/>
    </ligand>
</feature>
<dbReference type="Gene3D" id="3.30.70.360">
    <property type="match status" value="1"/>
</dbReference>
<keyword evidence="4 7" id="KW-0479">Metal-binding</keyword>
<dbReference type="InterPro" id="IPR011650">
    <property type="entry name" value="Peptidase_M20_dimer"/>
</dbReference>
<feature type="binding site" evidence="8">
    <location>
        <position position="224"/>
    </location>
    <ligand>
        <name>allantoate</name>
        <dbReference type="ChEBI" id="CHEBI:17536"/>
    </ligand>
</feature>
<keyword evidence="7" id="KW-0862">Zinc</keyword>
<keyword evidence="5 10" id="KW-0378">Hydrolase</keyword>
<sequence>MQADTAPTQNTLAHGPALMQRLDALARFSEDPDRLTRTFLSPAHRRAADQVLAWMREAGMAARTDAAGNVVGRYEGDRPGLPALLLGSHIDTVRDAGKYDGNLGVLAAIAVVGELHRRGERLPFAVEVLGFGDEEGVRFPVTLTGSNAVAGTVDPAVADAVDANGLRLGDLLRDFGGDPDGLAAEARRRDRVLGYVELHIEQGPVLEAEDLPLGVVTAINGAARYNATVRGMAGHAGTVPMDLRHDALAAAASMILAVERCAQSRRDVVATVGQLDVQPGAVNVIPGAVRFTIDIRAPDDADRLAAMAEMTAALEGIARGRGVELALERYHDAGAVRCDEALMARLETAIRRHGLPARRLPSGAGHDAMAMAALTPVAMLFLRCRGGISHNPAESIAVEDADLAVRVLLDLLRQYDHA</sequence>
<evidence type="ECO:0000256" key="2">
    <source>
        <dbReference type="ARBA" id="ARBA00006153"/>
    </source>
</evidence>
<keyword evidence="6" id="KW-0464">Manganese</keyword>
<feature type="binding site" evidence="7">
    <location>
        <position position="135"/>
    </location>
    <ligand>
        <name>Zn(2+)</name>
        <dbReference type="ChEBI" id="CHEBI:29105"/>
        <label>2</label>
    </ligand>
</feature>
<dbReference type="PIRSF" id="PIRSF001235">
    <property type="entry name" value="Amidase_carbamoylase"/>
    <property type="match status" value="1"/>
</dbReference>
<feature type="binding site" evidence="7">
    <location>
        <position position="89"/>
    </location>
    <ligand>
        <name>Zn(2+)</name>
        <dbReference type="ChEBI" id="CHEBI:29105"/>
        <label>1</label>
    </ligand>
</feature>
<proteinExistence type="inferred from homology"/>
<evidence type="ECO:0000256" key="3">
    <source>
        <dbReference type="ARBA" id="ARBA00011738"/>
    </source>
</evidence>
<evidence type="ECO:0000256" key="4">
    <source>
        <dbReference type="ARBA" id="ARBA00022723"/>
    </source>
</evidence>
<dbReference type="PROSITE" id="PS00758">
    <property type="entry name" value="ARGE_DAPE_CPG2_1"/>
    <property type="match status" value="1"/>
</dbReference>
<evidence type="ECO:0000256" key="8">
    <source>
        <dbReference type="PIRSR" id="PIRSR001235-2"/>
    </source>
</evidence>
<dbReference type="PANTHER" id="PTHR32494:SF19">
    <property type="entry name" value="ALLANTOATE DEIMINASE-RELATED"/>
    <property type="match status" value="1"/>
</dbReference>
<dbReference type="Pfam" id="PF07687">
    <property type="entry name" value="M20_dimer"/>
    <property type="match status" value="1"/>
</dbReference>
<evidence type="ECO:0000256" key="1">
    <source>
        <dbReference type="ARBA" id="ARBA00001936"/>
    </source>
</evidence>
<name>A0A0A0D1C1_9PROT</name>
<evidence type="ECO:0000256" key="6">
    <source>
        <dbReference type="ARBA" id="ARBA00023211"/>
    </source>
</evidence>
<dbReference type="InterPro" id="IPR001261">
    <property type="entry name" value="ArgE/DapE_CS"/>
</dbReference>
<evidence type="ECO:0000313" key="11">
    <source>
        <dbReference type="Proteomes" id="UP000029995"/>
    </source>
</evidence>
<dbReference type="Gene3D" id="3.40.630.10">
    <property type="entry name" value="Zn peptidases"/>
    <property type="match status" value="1"/>
</dbReference>
<comment type="cofactor">
    <cofactor evidence="7">
        <name>Zn(2+)</name>
        <dbReference type="ChEBI" id="CHEBI:29105"/>
    </cofactor>
    <text evidence="7">Binds 2 Zn(2+) ions per subunit.</text>
</comment>